<evidence type="ECO:0000313" key="2">
    <source>
        <dbReference type="EMBL" id="KKS87487.1"/>
    </source>
</evidence>
<dbReference type="Gene3D" id="3.90.550.10">
    <property type="entry name" value="Spore Coat Polysaccharide Biosynthesis Protein SpsA, Chain A"/>
    <property type="match status" value="1"/>
</dbReference>
<name>A0A0G1CPT2_9BACT</name>
<feature type="domain" description="Glycosyltransferase 2-like" evidence="1">
    <location>
        <begin position="175"/>
        <end position="300"/>
    </location>
</feature>
<gene>
    <name evidence="2" type="ORF">UV61_C0002G0208</name>
</gene>
<sequence length="414" mass="47715">MANKPLDHFLNQFIKFVLPANKHHLLVSSDNRQNVFGPKQQAYEYIFLNQVLEEEPDIQAFLDQVFLHLAPEGRLIIIYRNYLHYFLKNLLNIFSAQKIDAKNWLSTYDLKTFLSLGNFETIVAQPLCFTQLNIPLVSFLLNRLLLYFYPFNHLAFLHYMSARKKTHFAKDTSVSIIIPVRNEAGNIKKLLNALPLIGNRCEVIFVEGHSQDNTLAEVKKCIAQYQKSLPFKLKLINQGLGKGKADAVRQGFARAKGEILVIYDADMSIKAAELTKFYLAIISHQGELINGSRLIYPLQGQAMQSLNILGNKFFSLLYSWIIGQKIKDTLCGTKALWKKDYLQIKQDLSLTHKYDPFGDFDLLLGASKLNLKIIDLPVRYYERTYGTTNIKRFQNGWQLLKYSLLAIKELKLRL</sequence>
<dbReference type="Pfam" id="PF00535">
    <property type="entry name" value="Glycos_transf_2"/>
    <property type="match status" value="1"/>
</dbReference>
<accession>A0A0G1CPT2</accession>
<evidence type="ECO:0000313" key="3">
    <source>
        <dbReference type="Proteomes" id="UP000034050"/>
    </source>
</evidence>
<dbReference type="Proteomes" id="UP000034050">
    <property type="component" value="Unassembled WGS sequence"/>
</dbReference>
<dbReference type="SUPFAM" id="SSF53448">
    <property type="entry name" value="Nucleotide-diphospho-sugar transferases"/>
    <property type="match status" value="1"/>
</dbReference>
<dbReference type="PANTHER" id="PTHR10859">
    <property type="entry name" value="GLYCOSYL TRANSFERASE"/>
    <property type="match status" value="1"/>
</dbReference>
<dbReference type="AlphaFoldDB" id="A0A0G1CPT2"/>
<organism evidence="2 3">
    <name type="scientific">Candidatus Gottesmanbacteria bacterium GW2011_GWB1_43_11</name>
    <dbReference type="NCBI Taxonomy" id="1618446"/>
    <lineage>
        <taxon>Bacteria</taxon>
        <taxon>Candidatus Gottesmaniibacteriota</taxon>
    </lineage>
</organism>
<evidence type="ECO:0000259" key="1">
    <source>
        <dbReference type="Pfam" id="PF00535"/>
    </source>
</evidence>
<reference evidence="2 3" key="1">
    <citation type="journal article" date="2015" name="Nature">
        <title>rRNA introns, odd ribosomes, and small enigmatic genomes across a large radiation of phyla.</title>
        <authorList>
            <person name="Brown C.T."/>
            <person name="Hug L.A."/>
            <person name="Thomas B.C."/>
            <person name="Sharon I."/>
            <person name="Castelle C.J."/>
            <person name="Singh A."/>
            <person name="Wilkins M.J."/>
            <person name="Williams K.H."/>
            <person name="Banfield J.F."/>
        </authorList>
    </citation>
    <scope>NUCLEOTIDE SEQUENCE [LARGE SCALE GENOMIC DNA]</scope>
</reference>
<dbReference type="GO" id="GO:0006487">
    <property type="term" value="P:protein N-linked glycosylation"/>
    <property type="evidence" value="ECO:0007669"/>
    <property type="project" value="TreeGrafter"/>
</dbReference>
<protein>
    <recommendedName>
        <fullName evidence="1">Glycosyltransferase 2-like domain-containing protein</fullName>
    </recommendedName>
</protein>
<dbReference type="STRING" id="1618446.UV61_C0002G0208"/>
<comment type="caution">
    <text evidence="2">The sequence shown here is derived from an EMBL/GenBank/DDBJ whole genome shotgun (WGS) entry which is preliminary data.</text>
</comment>
<dbReference type="Gene3D" id="3.40.50.150">
    <property type="entry name" value="Vaccinia Virus protein VP39"/>
    <property type="match status" value="1"/>
</dbReference>
<dbReference type="InterPro" id="IPR029063">
    <property type="entry name" value="SAM-dependent_MTases_sf"/>
</dbReference>
<dbReference type="SUPFAM" id="SSF53335">
    <property type="entry name" value="S-adenosyl-L-methionine-dependent methyltransferases"/>
    <property type="match status" value="1"/>
</dbReference>
<dbReference type="PANTHER" id="PTHR10859:SF91">
    <property type="entry name" value="DOLICHYL-PHOSPHATE BETA-GLUCOSYLTRANSFERASE"/>
    <property type="match status" value="1"/>
</dbReference>
<dbReference type="CDD" id="cd04179">
    <property type="entry name" value="DPM_DPG-synthase_like"/>
    <property type="match status" value="1"/>
</dbReference>
<dbReference type="InterPro" id="IPR029044">
    <property type="entry name" value="Nucleotide-diphossugar_trans"/>
</dbReference>
<proteinExistence type="predicted"/>
<dbReference type="EMBL" id="LCFD01000002">
    <property type="protein sequence ID" value="KKS87487.1"/>
    <property type="molecule type" value="Genomic_DNA"/>
</dbReference>
<dbReference type="InterPro" id="IPR001173">
    <property type="entry name" value="Glyco_trans_2-like"/>
</dbReference>
<dbReference type="PATRIC" id="fig|1618446.3.peg.332"/>